<protein>
    <submittedName>
        <fullName evidence="1">Uncharacterized protein</fullName>
    </submittedName>
</protein>
<name>G0QPP9_ICHMU</name>
<dbReference type="InParanoid" id="G0QPP9"/>
<accession>G0QPP9</accession>
<sequence>MKINNLVLLSALKIGPYPMMDNLAYPPLVMNHVILAIQVFADVTQDGHLLKIKEDVTHLFAMKVVSNAIKVLVFVMKVTN</sequence>
<proteinExistence type="predicted"/>
<gene>
    <name evidence="1" type="ORF">IMG5_070090</name>
</gene>
<dbReference type="AlphaFoldDB" id="G0QPP9"/>
<evidence type="ECO:0000313" key="2">
    <source>
        <dbReference type="Proteomes" id="UP000008983"/>
    </source>
</evidence>
<keyword evidence="2" id="KW-1185">Reference proteome</keyword>
<reference evidence="1 2" key="1">
    <citation type="submission" date="2011-07" db="EMBL/GenBank/DDBJ databases">
        <authorList>
            <person name="Coyne R."/>
            <person name="Brami D."/>
            <person name="Johnson J."/>
            <person name="Hostetler J."/>
            <person name="Hannick L."/>
            <person name="Clark T."/>
            <person name="Cassidy-Hanley D."/>
            <person name="Inman J."/>
        </authorList>
    </citation>
    <scope>NUCLEOTIDE SEQUENCE [LARGE SCALE GENOMIC DNA]</scope>
    <source>
        <strain evidence="1 2">G5</strain>
    </source>
</reference>
<dbReference type="RefSeq" id="XP_004036796.1">
    <property type="nucleotide sequence ID" value="XM_004036748.1"/>
</dbReference>
<dbReference type="GeneID" id="14908971"/>
<organism evidence="1 2">
    <name type="scientific">Ichthyophthirius multifiliis</name>
    <name type="common">White spot disease agent</name>
    <name type="synonym">Ich</name>
    <dbReference type="NCBI Taxonomy" id="5932"/>
    <lineage>
        <taxon>Eukaryota</taxon>
        <taxon>Sar</taxon>
        <taxon>Alveolata</taxon>
        <taxon>Ciliophora</taxon>
        <taxon>Intramacronucleata</taxon>
        <taxon>Oligohymenophorea</taxon>
        <taxon>Hymenostomatida</taxon>
        <taxon>Ophryoglenina</taxon>
        <taxon>Ichthyophthirius</taxon>
    </lineage>
</organism>
<evidence type="ECO:0000313" key="1">
    <source>
        <dbReference type="EMBL" id="EGR32810.1"/>
    </source>
</evidence>
<dbReference type="EMBL" id="GL983572">
    <property type="protein sequence ID" value="EGR32810.1"/>
    <property type="molecule type" value="Genomic_DNA"/>
</dbReference>
<dbReference type="Proteomes" id="UP000008983">
    <property type="component" value="Unassembled WGS sequence"/>
</dbReference>